<evidence type="ECO:0000259" key="1">
    <source>
        <dbReference type="Pfam" id="PF00078"/>
    </source>
</evidence>
<evidence type="ECO:0000313" key="4">
    <source>
        <dbReference type="Proteomes" id="UP001419268"/>
    </source>
</evidence>
<dbReference type="InterPro" id="IPR012337">
    <property type="entry name" value="RNaseH-like_sf"/>
</dbReference>
<evidence type="ECO:0000313" key="3">
    <source>
        <dbReference type="EMBL" id="KAK9131724.1"/>
    </source>
</evidence>
<feature type="domain" description="Integrase zinc-binding" evidence="2">
    <location>
        <begin position="143"/>
        <end position="198"/>
    </location>
</feature>
<name>A0AAP0P6A1_9MAGN</name>
<keyword evidence="4" id="KW-1185">Reference proteome</keyword>
<accession>A0AAP0P6A1</accession>
<dbReference type="InterPro" id="IPR043502">
    <property type="entry name" value="DNA/RNA_pol_sf"/>
</dbReference>
<dbReference type="InterPro" id="IPR043128">
    <property type="entry name" value="Rev_trsase/Diguanyl_cyclase"/>
</dbReference>
<dbReference type="InterPro" id="IPR000477">
    <property type="entry name" value="RT_dom"/>
</dbReference>
<dbReference type="Proteomes" id="UP001419268">
    <property type="component" value="Unassembled WGS sequence"/>
</dbReference>
<evidence type="ECO:0008006" key="5">
    <source>
        <dbReference type="Google" id="ProtNLM"/>
    </source>
</evidence>
<reference evidence="3 4" key="1">
    <citation type="submission" date="2024-01" db="EMBL/GenBank/DDBJ databases">
        <title>Genome assemblies of Stephania.</title>
        <authorList>
            <person name="Yang L."/>
        </authorList>
    </citation>
    <scope>NUCLEOTIDE SEQUENCE [LARGE SCALE GENOMIC DNA]</scope>
    <source>
        <strain evidence="3">JXDWG</strain>
        <tissue evidence="3">Leaf</tissue>
    </source>
</reference>
<dbReference type="InterPro" id="IPR036397">
    <property type="entry name" value="RNaseH_sf"/>
</dbReference>
<sequence length="275" mass="32409">MSFGLTNAHAMFMDLMHRVMRPYLDRFVIVFIDDILVYSKTREDHEQHLREAFSCHMTHEYGLLEAAARLSQSDIANDTEELICAQVRLQTVSTQRVLEEQKIDILYPRFSELARVPSVLTGPRRQIKVSRFRGRLWIPAVAELRDEILPDSHRSRFTVHPGRTKMYHDMKRHFWSPGMKADISEYIKNYGICQQVKAEHRRPEGSLQTLHIPQWKWEDIAMDFVRGLPRTVHRHDSIWVIVDGLTKSAHFIPVATYYTFDQLSVLFEKEIIRLH</sequence>
<evidence type="ECO:0000259" key="2">
    <source>
        <dbReference type="Pfam" id="PF17921"/>
    </source>
</evidence>
<dbReference type="Gene3D" id="1.10.340.70">
    <property type="match status" value="1"/>
</dbReference>
<protein>
    <recommendedName>
        <fullName evidence="5">Reverse transcriptase domain-containing protein</fullName>
    </recommendedName>
</protein>
<dbReference type="PANTHER" id="PTHR45835">
    <property type="entry name" value="YALI0A06105P"/>
    <property type="match status" value="1"/>
</dbReference>
<comment type="caution">
    <text evidence="3">The sequence shown here is derived from an EMBL/GenBank/DDBJ whole genome shotgun (WGS) entry which is preliminary data.</text>
</comment>
<dbReference type="Pfam" id="PF00078">
    <property type="entry name" value="RVT_1"/>
    <property type="match status" value="1"/>
</dbReference>
<dbReference type="SUPFAM" id="SSF53098">
    <property type="entry name" value="Ribonuclease H-like"/>
    <property type="match status" value="1"/>
</dbReference>
<feature type="domain" description="Reverse transcriptase" evidence="1">
    <location>
        <begin position="1"/>
        <end position="55"/>
    </location>
</feature>
<dbReference type="AlphaFoldDB" id="A0AAP0P6A1"/>
<gene>
    <name evidence="3" type="ORF">Scep_011252</name>
</gene>
<dbReference type="EMBL" id="JBBNAG010000005">
    <property type="protein sequence ID" value="KAK9131724.1"/>
    <property type="molecule type" value="Genomic_DNA"/>
</dbReference>
<organism evidence="3 4">
    <name type="scientific">Stephania cephalantha</name>
    <dbReference type="NCBI Taxonomy" id="152367"/>
    <lineage>
        <taxon>Eukaryota</taxon>
        <taxon>Viridiplantae</taxon>
        <taxon>Streptophyta</taxon>
        <taxon>Embryophyta</taxon>
        <taxon>Tracheophyta</taxon>
        <taxon>Spermatophyta</taxon>
        <taxon>Magnoliopsida</taxon>
        <taxon>Ranunculales</taxon>
        <taxon>Menispermaceae</taxon>
        <taxon>Menispermoideae</taxon>
        <taxon>Cissampelideae</taxon>
        <taxon>Stephania</taxon>
    </lineage>
</organism>
<dbReference type="SUPFAM" id="SSF56672">
    <property type="entry name" value="DNA/RNA polymerases"/>
    <property type="match status" value="1"/>
</dbReference>
<proteinExistence type="predicted"/>
<dbReference type="InterPro" id="IPR041588">
    <property type="entry name" value="Integrase_H2C2"/>
</dbReference>
<dbReference type="Gene3D" id="3.30.70.270">
    <property type="match status" value="1"/>
</dbReference>
<dbReference type="PANTHER" id="PTHR45835:SF99">
    <property type="entry name" value="CHROMO DOMAIN-CONTAINING PROTEIN-RELATED"/>
    <property type="match status" value="1"/>
</dbReference>
<dbReference type="Pfam" id="PF17921">
    <property type="entry name" value="Integrase_H2C2"/>
    <property type="match status" value="1"/>
</dbReference>
<dbReference type="Gene3D" id="3.30.420.10">
    <property type="entry name" value="Ribonuclease H-like superfamily/Ribonuclease H"/>
    <property type="match status" value="1"/>
</dbReference>
<dbReference type="GO" id="GO:0003676">
    <property type="term" value="F:nucleic acid binding"/>
    <property type="evidence" value="ECO:0007669"/>
    <property type="project" value="InterPro"/>
</dbReference>